<evidence type="ECO:0000256" key="1">
    <source>
        <dbReference type="SAM" id="MobiDB-lite"/>
    </source>
</evidence>
<organism evidence="2 3">
    <name type="scientific">Somion occarium</name>
    <dbReference type="NCBI Taxonomy" id="3059160"/>
    <lineage>
        <taxon>Eukaryota</taxon>
        <taxon>Fungi</taxon>
        <taxon>Dikarya</taxon>
        <taxon>Basidiomycota</taxon>
        <taxon>Agaricomycotina</taxon>
        <taxon>Agaricomycetes</taxon>
        <taxon>Polyporales</taxon>
        <taxon>Cerrenaceae</taxon>
        <taxon>Somion</taxon>
    </lineage>
</organism>
<evidence type="ECO:0000313" key="3">
    <source>
        <dbReference type="Proteomes" id="UP001497453"/>
    </source>
</evidence>
<accession>A0ABP1CL61</accession>
<dbReference type="EMBL" id="OZ037944">
    <property type="protein sequence ID" value="CAL1696423.1"/>
    <property type="molecule type" value="Genomic_DNA"/>
</dbReference>
<evidence type="ECO:0000313" key="2">
    <source>
        <dbReference type="EMBL" id="CAL1696423.1"/>
    </source>
</evidence>
<feature type="region of interest" description="Disordered" evidence="1">
    <location>
        <begin position="201"/>
        <end position="233"/>
    </location>
</feature>
<keyword evidence="3" id="KW-1185">Reference proteome</keyword>
<evidence type="ECO:0008006" key="4">
    <source>
        <dbReference type="Google" id="ProtNLM"/>
    </source>
</evidence>
<sequence>MANQPQSSSRPSTSHQHNPSTNGLNKHPFFDESRYEDPSYVSLPSNDMNAWYYPSHGYDSDADDDEIRFNPAIGNWGKKSVREARWIRRGKQAPWGPGIEEWQAEEHARKRIKLMLPPKQDEDGPVTLPHLRSPSPPITAPYPAPDTQHSTYTSFVMDPSVTHTFRSRLLDELESATNNLIEGETTLRRALGRLLQVLNEDPDKLKGTDPVVPKREDEGEDERVDPQSQRHPAPDLTPAIYKIFLDSIPDPSAPLLDPAQPTHPDMAFARMQKAMAGVRELHDDGREYIERLEEIREYIGTARIQRSAVWNMVRERALKELQDAAYASAG</sequence>
<feature type="compositionally biased region" description="Polar residues" evidence="1">
    <location>
        <begin position="1"/>
        <end position="24"/>
    </location>
</feature>
<name>A0ABP1CL61_9APHY</name>
<reference evidence="3" key="1">
    <citation type="submission" date="2024-04" db="EMBL/GenBank/DDBJ databases">
        <authorList>
            <person name="Shaw F."/>
            <person name="Minotto A."/>
        </authorList>
    </citation>
    <scope>NUCLEOTIDE SEQUENCE [LARGE SCALE GENOMIC DNA]</scope>
</reference>
<gene>
    <name evidence="2" type="ORF">GFSPODELE1_LOCUS1175</name>
</gene>
<feature type="compositionally biased region" description="Basic and acidic residues" evidence="1">
    <location>
        <begin position="201"/>
        <end position="217"/>
    </location>
</feature>
<protein>
    <recommendedName>
        <fullName evidence="4">Transcriptional regulatory protein RXT2 N-terminal domain-containing protein</fullName>
    </recommendedName>
</protein>
<feature type="region of interest" description="Disordered" evidence="1">
    <location>
        <begin position="1"/>
        <end position="41"/>
    </location>
</feature>
<dbReference type="Proteomes" id="UP001497453">
    <property type="component" value="Chromosome 1"/>
</dbReference>
<feature type="compositionally biased region" description="Basic and acidic residues" evidence="1">
    <location>
        <begin position="28"/>
        <end position="37"/>
    </location>
</feature>
<proteinExistence type="predicted"/>